<name>A0ACB8WS17_9TELE</name>
<dbReference type="Proteomes" id="UP000831701">
    <property type="component" value="Chromosome 6"/>
</dbReference>
<evidence type="ECO:0000313" key="1">
    <source>
        <dbReference type="EMBL" id="KAI3370560.1"/>
    </source>
</evidence>
<comment type="caution">
    <text evidence="1">The sequence shown here is derived from an EMBL/GenBank/DDBJ whole genome shotgun (WGS) entry which is preliminary data.</text>
</comment>
<gene>
    <name evidence="1" type="ORF">L3Q82_007071</name>
</gene>
<protein>
    <submittedName>
        <fullName evidence="1">Uncharacterized protein</fullName>
    </submittedName>
</protein>
<reference evidence="1" key="1">
    <citation type="submission" date="2022-04" db="EMBL/GenBank/DDBJ databases">
        <title>Jade perch genome.</title>
        <authorList>
            <person name="Chao B."/>
        </authorList>
    </citation>
    <scope>NUCLEOTIDE SEQUENCE</scope>
    <source>
        <strain evidence="1">CB-2022</strain>
    </source>
</reference>
<evidence type="ECO:0000313" key="2">
    <source>
        <dbReference type="Proteomes" id="UP000831701"/>
    </source>
</evidence>
<dbReference type="EMBL" id="CM041536">
    <property type="protein sequence ID" value="KAI3370560.1"/>
    <property type="molecule type" value="Genomic_DNA"/>
</dbReference>
<organism evidence="1 2">
    <name type="scientific">Scortum barcoo</name>
    <name type="common">barcoo grunter</name>
    <dbReference type="NCBI Taxonomy" id="214431"/>
    <lineage>
        <taxon>Eukaryota</taxon>
        <taxon>Metazoa</taxon>
        <taxon>Chordata</taxon>
        <taxon>Craniata</taxon>
        <taxon>Vertebrata</taxon>
        <taxon>Euteleostomi</taxon>
        <taxon>Actinopterygii</taxon>
        <taxon>Neopterygii</taxon>
        <taxon>Teleostei</taxon>
        <taxon>Neoteleostei</taxon>
        <taxon>Acanthomorphata</taxon>
        <taxon>Eupercaria</taxon>
        <taxon>Centrarchiformes</taxon>
        <taxon>Terapontoidei</taxon>
        <taxon>Terapontidae</taxon>
        <taxon>Scortum</taxon>
    </lineage>
</organism>
<sequence>MCLSSGDLQPDSSVLTGETIFPCRASSLSSTSSLMKGGTLDRVTLFVGAVRGDTRHKRIIDNDACLHHFVGFVHVIHKHHHHHRAAHSRSGLYASVSDNLRHAKPHSSTEQGNPGQILKPRVRGTPVTV</sequence>
<accession>A0ACB8WS17</accession>
<keyword evidence="2" id="KW-1185">Reference proteome</keyword>
<proteinExistence type="predicted"/>